<protein>
    <submittedName>
        <fullName evidence="1">Uncharacterized protein</fullName>
    </submittedName>
</protein>
<organism evidence="1 2">
    <name type="scientific">Phreatobacter stygius</name>
    <dbReference type="NCBI Taxonomy" id="1940610"/>
    <lineage>
        <taxon>Bacteria</taxon>
        <taxon>Pseudomonadati</taxon>
        <taxon>Pseudomonadota</taxon>
        <taxon>Alphaproteobacteria</taxon>
        <taxon>Hyphomicrobiales</taxon>
        <taxon>Phreatobacteraceae</taxon>
        <taxon>Phreatobacter</taxon>
    </lineage>
</organism>
<keyword evidence="2" id="KW-1185">Reference proteome</keyword>
<evidence type="ECO:0000313" key="1">
    <source>
        <dbReference type="EMBL" id="QCI65659.1"/>
    </source>
</evidence>
<dbReference type="AlphaFoldDB" id="A0A4D7AWX3"/>
<evidence type="ECO:0000313" key="2">
    <source>
        <dbReference type="Proteomes" id="UP000298781"/>
    </source>
</evidence>
<sequence>MTRLSDNLHQLADLFTAQGLARQALPARLVVLFGQVFRDLEQEALRLEAAGSPDWPVADPRPVPVGFEDEHDPALGAIVIDLAEIFRRESLNMGQMIGPRGVLAATVIPLPVVRIERHQPDGGAA</sequence>
<dbReference type="EMBL" id="CP039690">
    <property type="protein sequence ID" value="QCI65659.1"/>
    <property type="molecule type" value="Genomic_DNA"/>
</dbReference>
<dbReference type="KEGG" id="pstg:E8M01_16455"/>
<accession>A0A4D7AWX3</accession>
<reference evidence="1 2" key="1">
    <citation type="submission" date="2019-04" db="EMBL/GenBank/DDBJ databases">
        <title>Phreatobacter aquaticus sp. nov.</title>
        <authorList>
            <person name="Choi A."/>
        </authorList>
    </citation>
    <scope>NUCLEOTIDE SEQUENCE [LARGE SCALE GENOMIC DNA]</scope>
    <source>
        <strain evidence="1 2">KCTC 52518</strain>
    </source>
</reference>
<dbReference type="Proteomes" id="UP000298781">
    <property type="component" value="Chromosome"/>
</dbReference>
<proteinExistence type="predicted"/>
<name>A0A4D7AWX3_9HYPH</name>
<gene>
    <name evidence="1" type="ORF">E8M01_16455</name>
</gene>